<protein>
    <submittedName>
        <fullName evidence="1">DUF3006 domain-containing protein</fullName>
    </submittedName>
</protein>
<dbReference type="Proteomes" id="UP001575105">
    <property type="component" value="Unassembled WGS sequence"/>
</dbReference>
<gene>
    <name evidence="1" type="ORF">ACERK3_13830</name>
</gene>
<name>A0ABV4U8C8_9BACT</name>
<keyword evidence="2" id="KW-1185">Reference proteome</keyword>
<proteinExistence type="predicted"/>
<accession>A0ABV4U8C8</accession>
<dbReference type="RefSeq" id="WP_425346285.1">
    <property type="nucleotide sequence ID" value="NZ_JBGUBD010000008.1"/>
</dbReference>
<organism evidence="1 2">
    <name type="scientific">Natronomicrosphaera hydrolytica</name>
    <dbReference type="NCBI Taxonomy" id="3242702"/>
    <lineage>
        <taxon>Bacteria</taxon>
        <taxon>Pseudomonadati</taxon>
        <taxon>Planctomycetota</taxon>
        <taxon>Phycisphaerae</taxon>
        <taxon>Phycisphaerales</taxon>
        <taxon>Phycisphaeraceae</taxon>
        <taxon>Natronomicrosphaera</taxon>
    </lineage>
</organism>
<dbReference type="Pfam" id="PF11213">
    <property type="entry name" value="DUF3006"/>
    <property type="match status" value="1"/>
</dbReference>
<reference evidence="1 2" key="1">
    <citation type="submission" date="2024-08" db="EMBL/GenBank/DDBJ databases">
        <title>Whole-genome sequencing of halo(alkali)philic microorganisms from hypersaline lakes.</title>
        <authorList>
            <person name="Sorokin D.Y."/>
            <person name="Merkel A.Y."/>
            <person name="Messina E."/>
            <person name="Yakimov M."/>
        </authorList>
    </citation>
    <scope>NUCLEOTIDE SEQUENCE [LARGE SCALE GENOMIC DNA]</scope>
    <source>
        <strain evidence="1 2">AB-hyl4</strain>
    </source>
</reference>
<sequence>MREVAVLDRIVDGKHAVLIVGDPPDREVAVPIETLPEGVQEGHWLRVILEGEHLVDAQIDQVATDAAKQRIHSKLEQLRRRGRRLGES</sequence>
<evidence type="ECO:0000313" key="2">
    <source>
        <dbReference type="Proteomes" id="UP001575105"/>
    </source>
</evidence>
<dbReference type="EMBL" id="JBGUBD010000008">
    <property type="protein sequence ID" value="MFA9479365.1"/>
    <property type="molecule type" value="Genomic_DNA"/>
</dbReference>
<comment type="caution">
    <text evidence="1">The sequence shown here is derived from an EMBL/GenBank/DDBJ whole genome shotgun (WGS) entry which is preliminary data.</text>
</comment>
<evidence type="ECO:0000313" key="1">
    <source>
        <dbReference type="EMBL" id="MFA9479365.1"/>
    </source>
</evidence>
<dbReference type="InterPro" id="IPR021377">
    <property type="entry name" value="DUF3006"/>
</dbReference>